<feature type="domain" description="Luciferase-like" evidence="5">
    <location>
        <begin position="3"/>
        <end position="230"/>
    </location>
</feature>
<dbReference type="Proteomes" id="UP000623608">
    <property type="component" value="Unassembled WGS sequence"/>
</dbReference>
<dbReference type="RefSeq" id="WP_203813774.1">
    <property type="nucleotide sequence ID" value="NZ_BOMY01000055.1"/>
</dbReference>
<proteinExistence type="predicted"/>
<comment type="caution">
    <text evidence="6">The sequence shown here is derived from an EMBL/GenBank/DDBJ whole genome shotgun (WGS) entry which is preliminary data.</text>
</comment>
<keyword evidence="2" id="KW-0288">FMN</keyword>
<gene>
    <name evidence="6" type="ORF">Ate02nite_87050</name>
</gene>
<dbReference type="InterPro" id="IPR050172">
    <property type="entry name" value="SsuD_RutA_monooxygenase"/>
</dbReference>
<dbReference type="Gene3D" id="3.20.20.30">
    <property type="entry name" value="Luciferase-like domain"/>
    <property type="match status" value="1"/>
</dbReference>
<organism evidence="6 7">
    <name type="scientific">Paractinoplanes tereljensis</name>
    <dbReference type="NCBI Taxonomy" id="571912"/>
    <lineage>
        <taxon>Bacteria</taxon>
        <taxon>Bacillati</taxon>
        <taxon>Actinomycetota</taxon>
        <taxon>Actinomycetes</taxon>
        <taxon>Micromonosporales</taxon>
        <taxon>Micromonosporaceae</taxon>
        <taxon>Paractinoplanes</taxon>
    </lineage>
</organism>
<evidence type="ECO:0000313" key="7">
    <source>
        <dbReference type="Proteomes" id="UP000623608"/>
    </source>
</evidence>
<dbReference type="InterPro" id="IPR036661">
    <property type="entry name" value="Luciferase-like_sf"/>
</dbReference>
<evidence type="ECO:0000256" key="2">
    <source>
        <dbReference type="ARBA" id="ARBA00022643"/>
    </source>
</evidence>
<evidence type="ECO:0000256" key="3">
    <source>
        <dbReference type="ARBA" id="ARBA00023002"/>
    </source>
</evidence>
<evidence type="ECO:0000313" key="6">
    <source>
        <dbReference type="EMBL" id="GIF25975.1"/>
    </source>
</evidence>
<reference evidence="6" key="1">
    <citation type="submission" date="2021-01" db="EMBL/GenBank/DDBJ databases">
        <title>Whole genome shotgun sequence of Actinoplanes tereljensis NBRC 105297.</title>
        <authorList>
            <person name="Komaki H."/>
            <person name="Tamura T."/>
        </authorList>
    </citation>
    <scope>NUCLEOTIDE SEQUENCE</scope>
    <source>
        <strain evidence="6">NBRC 105297</strain>
    </source>
</reference>
<name>A0A919NVK0_9ACTN</name>
<dbReference type="PANTHER" id="PTHR42847">
    <property type="entry name" value="ALKANESULFONATE MONOOXYGENASE"/>
    <property type="match status" value="1"/>
</dbReference>
<protein>
    <recommendedName>
        <fullName evidence="5">Luciferase-like domain-containing protein</fullName>
    </recommendedName>
</protein>
<dbReference type="InterPro" id="IPR011251">
    <property type="entry name" value="Luciferase-like_dom"/>
</dbReference>
<keyword evidence="3" id="KW-0560">Oxidoreductase</keyword>
<evidence type="ECO:0000256" key="1">
    <source>
        <dbReference type="ARBA" id="ARBA00022630"/>
    </source>
</evidence>
<evidence type="ECO:0000259" key="5">
    <source>
        <dbReference type="Pfam" id="PF00296"/>
    </source>
</evidence>
<dbReference type="PANTHER" id="PTHR42847:SF8">
    <property type="entry name" value="CONSERVED PROTEIN"/>
    <property type="match status" value="1"/>
</dbReference>
<evidence type="ECO:0000256" key="4">
    <source>
        <dbReference type="ARBA" id="ARBA00023033"/>
    </source>
</evidence>
<dbReference type="EMBL" id="BOMY01000055">
    <property type="protein sequence ID" value="GIF25975.1"/>
    <property type="molecule type" value="Genomic_DNA"/>
</dbReference>
<keyword evidence="7" id="KW-1185">Reference proteome</keyword>
<dbReference type="SUPFAM" id="SSF51679">
    <property type="entry name" value="Bacterial luciferase-like"/>
    <property type="match status" value="1"/>
</dbReference>
<dbReference type="Pfam" id="PF00296">
    <property type="entry name" value="Bac_luciferase"/>
    <property type="match status" value="1"/>
</dbReference>
<sequence length="291" mass="31439">MRIAIWPGAEQPYSEIIEVSRHAADSGWDTVYMADHFMPDGDDMESPMLEAGSLVAALGALIPRVRIGTLVYGNTYRHPAVLANMAATVDHISGGRFILGVGAGWQKTEHREYGIELPPPGPLLDQFEEALQVMTGLLRQPRTTLNGKYYQLVDAVSEPKPIQSPLPILIGGKGEKRMLGIVAKYADMWNCWGLPALIAHKSAVLDQRCAAIGRDPASIERTAQALVVLDGDLPDTGGRPPVIGGSRAALADAFAEYRAIGLDELIIPDDLLGKGTDRLRAMDVIRDLVNA</sequence>
<keyword evidence="4" id="KW-0503">Monooxygenase</keyword>
<dbReference type="GO" id="GO:0046306">
    <property type="term" value="P:alkanesulfonate catabolic process"/>
    <property type="evidence" value="ECO:0007669"/>
    <property type="project" value="TreeGrafter"/>
</dbReference>
<accession>A0A919NVK0</accession>
<dbReference type="AlphaFoldDB" id="A0A919NVK0"/>
<dbReference type="GO" id="GO:0008726">
    <property type="term" value="F:alkanesulfonate monooxygenase activity"/>
    <property type="evidence" value="ECO:0007669"/>
    <property type="project" value="TreeGrafter"/>
</dbReference>
<keyword evidence="1" id="KW-0285">Flavoprotein</keyword>